<dbReference type="HOGENOM" id="CLU_3023535_0_0_10"/>
<dbReference type="EMBL" id="CP002113">
    <property type="protein sequence ID" value="AEK23357.1"/>
    <property type="molecule type" value="Genomic_DNA"/>
</dbReference>
<sequence length="55" mass="6446">MYAKGFCSCEKDKFESNTIKKTILLIVLVLSCFLRKNKKIILIYLLDLLFFILLS</sequence>
<accession>F9YPL1</accession>
<dbReference type="KEGG" id="ccm:Ccan_12410"/>
<keyword evidence="1" id="KW-0472">Membrane</keyword>
<reference evidence="2 3" key="1">
    <citation type="journal article" date="2011" name="J. Bacteriol.">
        <title>Complete genome sequence of the dog commensal and human pathogen Capnocytophaga canimorsus strain 5.</title>
        <authorList>
            <person name="Manfredi P."/>
            <person name="Pagni M."/>
            <person name="Cornelis G.R."/>
        </authorList>
    </citation>
    <scope>NUCLEOTIDE SEQUENCE [LARGE SCALE GENOMIC DNA]</scope>
    <source>
        <strain evidence="3">5</strain>
    </source>
</reference>
<dbReference type="Proteomes" id="UP000008895">
    <property type="component" value="Chromosome"/>
</dbReference>
<gene>
    <name evidence="2" type="ordered locus">Ccan_12410</name>
</gene>
<protein>
    <submittedName>
        <fullName evidence="2">Uncharacterized protein</fullName>
    </submittedName>
</protein>
<evidence type="ECO:0000256" key="1">
    <source>
        <dbReference type="SAM" id="Phobius"/>
    </source>
</evidence>
<organism evidence="2 3">
    <name type="scientific">Capnocytophaga canimorsus (strain 5)</name>
    <dbReference type="NCBI Taxonomy" id="860228"/>
    <lineage>
        <taxon>Bacteria</taxon>
        <taxon>Pseudomonadati</taxon>
        <taxon>Bacteroidota</taxon>
        <taxon>Flavobacteriia</taxon>
        <taxon>Flavobacteriales</taxon>
        <taxon>Flavobacteriaceae</taxon>
        <taxon>Capnocytophaga</taxon>
    </lineage>
</organism>
<keyword evidence="3" id="KW-1185">Reference proteome</keyword>
<keyword evidence="1" id="KW-1133">Transmembrane helix</keyword>
<proteinExistence type="predicted"/>
<dbReference type="AlphaFoldDB" id="F9YPL1"/>
<evidence type="ECO:0000313" key="3">
    <source>
        <dbReference type="Proteomes" id="UP000008895"/>
    </source>
</evidence>
<name>F9YPL1_CAPCC</name>
<dbReference type="PROSITE" id="PS51257">
    <property type="entry name" value="PROKAR_LIPOPROTEIN"/>
    <property type="match status" value="1"/>
</dbReference>
<keyword evidence="1" id="KW-0812">Transmembrane</keyword>
<feature type="transmembrane region" description="Helical" evidence="1">
    <location>
        <begin position="39"/>
        <end position="54"/>
    </location>
</feature>
<evidence type="ECO:0000313" key="2">
    <source>
        <dbReference type="EMBL" id="AEK23357.1"/>
    </source>
</evidence>